<dbReference type="EMBL" id="SRLO01000031">
    <property type="protein sequence ID" value="TNN83828.1"/>
    <property type="molecule type" value="Genomic_DNA"/>
</dbReference>
<accession>A0A4Z2J288</accession>
<evidence type="ECO:0000313" key="2">
    <source>
        <dbReference type="EMBL" id="TNN83828.1"/>
    </source>
</evidence>
<gene>
    <name evidence="2" type="ORF">EYF80_006004</name>
</gene>
<feature type="region of interest" description="Disordered" evidence="1">
    <location>
        <begin position="110"/>
        <end position="130"/>
    </location>
</feature>
<protein>
    <submittedName>
        <fullName evidence="2">Uncharacterized protein</fullName>
    </submittedName>
</protein>
<reference evidence="2 3" key="1">
    <citation type="submission" date="2019-03" db="EMBL/GenBank/DDBJ databases">
        <title>First draft genome of Liparis tanakae, snailfish: a comprehensive survey of snailfish specific genes.</title>
        <authorList>
            <person name="Kim W."/>
            <person name="Song I."/>
            <person name="Jeong J.-H."/>
            <person name="Kim D."/>
            <person name="Kim S."/>
            <person name="Ryu S."/>
            <person name="Song J.Y."/>
            <person name="Lee S.K."/>
        </authorList>
    </citation>
    <scope>NUCLEOTIDE SEQUENCE [LARGE SCALE GENOMIC DNA]</scope>
    <source>
        <tissue evidence="2">Muscle</tissue>
    </source>
</reference>
<sequence>MPLPGKCHTRTANAECGIQTSLKPSGSRLGSDIRSSTWTNHYYVYDWTPCVGIPSAPLSDCVSLMLCGRPAKAEADLRQTVINWKCLPSLSFPDPCHLSVVAAQLPSRSDDLLNGHNRPSGTTGHQLSVPRRLPHSTAYGRSEALPIEQTVVWIHLRATVKRWRPGGMGEGWGVSSHTKLCSNQAARDIFTGQGALGFRGASVRNVLASGILPSDGTKAPTAQAMAAKGEESREAVGSSSEAIGGVQEVCRHAQAAANRDIPPM</sequence>
<name>A0A4Z2J288_9TELE</name>
<comment type="caution">
    <text evidence="2">The sequence shown here is derived from an EMBL/GenBank/DDBJ whole genome shotgun (WGS) entry which is preliminary data.</text>
</comment>
<proteinExistence type="predicted"/>
<evidence type="ECO:0000256" key="1">
    <source>
        <dbReference type="SAM" id="MobiDB-lite"/>
    </source>
</evidence>
<evidence type="ECO:0000313" key="3">
    <source>
        <dbReference type="Proteomes" id="UP000314294"/>
    </source>
</evidence>
<feature type="compositionally biased region" description="Polar residues" evidence="1">
    <location>
        <begin position="117"/>
        <end position="126"/>
    </location>
</feature>
<dbReference type="AlphaFoldDB" id="A0A4Z2J288"/>
<organism evidence="2 3">
    <name type="scientific">Liparis tanakae</name>
    <name type="common">Tanaka's snailfish</name>
    <dbReference type="NCBI Taxonomy" id="230148"/>
    <lineage>
        <taxon>Eukaryota</taxon>
        <taxon>Metazoa</taxon>
        <taxon>Chordata</taxon>
        <taxon>Craniata</taxon>
        <taxon>Vertebrata</taxon>
        <taxon>Euteleostomi</taxon>
        <taxon>Actinopterygii</taxon>
        <taxon>Neopterygii</taxon>
        <taxon>Teleostei</taxon>
        <taxon>Neoteleostei</taxon>
        <taxon>Acanthomorphata</taxon>
        <taxon>Eupercaria</taxon>
        <taxon>Perciformes</taxon>
        <taxon>Cottioidei</taxon>
        <taxon>Cottales</taxon>
        <taxon>Liparidae</taxon>
        <taxon>Liparis</taxon>
    </lineage>
</organism>
<dbReference type="Proteomes" id="UP000314294">
    <property type="component" value="Unassembled WGS sequence"/>
</dbReference>
<keyword evidence="3" id="KW-1185">Reference proteome</keyword>